<protein>
    <submittedName>
        <fullName evidence="2">Low-affinity Fe(2+) transport protein</fullName>
    </submittedName>
</protein>
<comment type="caution">
    <text evidence="2">The sequence shown here is derived from an EMBL/GenBank/DDBJ whole genome shotgun (WGS) entry which is preliminary data.</text>
</comment>
<evidence type="ECO:0000313" key="2">
    <source>
        <dbReference type="EMBL" id="KAK9760463.1"/>
    </source>
</evidence>
<reference evidence="2 3" key="1">
    <citation type="submission" date="2023-04" db="EMBL/GenBank/DDBJ databases">
        <title>Genome of Basidiobolus ranarum AG-B5.</title>
        <authorList>
            <person name="Stajich J.E."/>
            <person name="Carter-House D."/>
            <person name="Gryganskyi A."/>
        </authorList>
    </citation>
    <scope>NUCLEOTIDE SEQUENCE [LARGE SCALE GENOMIC DNA]</scope>
    <source>
        <strain evidence="2 3">AG-B5</strain>
    </source>
</reference>
<dbReference type="EMBL" id="JASJQH010002117">
    <property type="protein sequence ID" value="KAK9760463.1"/>
    <property type="molecule type" value="Genomic_DNA"/>
</dbReference>
<proteinExistence type="predicted"/>
<evidence type="ECO:0000313" key="3">
    <source>
        <dbReference type="Proteomes" id="UP001479436"/>
    </source>
</evidence>
<keyword evidence="3" id="KW-1185">Reference proteome</keyword>
<evidence type="ECO:0000256" key="1">
    <source>
        <dbReference type="SAM" id="Phobius"/>
    </source>
</evidence>
<sequence>MFLQHTRRIHTEYFDKCLASVKEADYELASLLRPKISTLKGGYDMGAINHYADNVGSGVSAFISTCVFIAWIGVGNLMKWNSNWWPIISTYTDLIGYADGFEMFTSVKIH</sequence>
<keyword evidence="1" id="KW-1133">Transmembrane helix</keyword>
<accession>A0ABR2WG16</accession>
<name>A0ABR2WG16_9FUNG</name>
<keyword evidence="1" id="KW-0472">Membrane</keyword>
<organism evidence="2 3">
    <name type="scientific">Basidiobolus ranarum</name>
    <dbReference type="NCBI Taxonomy" id="34480"/>
    <lineage>
        <taxon>Eukaryota</taxon>
        <taxon>Fungi</taxon>
        <taxon>Fungi incertae sedis</taxon>
        <taxon>Zoopagomycota</taxon>
        <taxon>Entomophthoromycotina</taxon>
        <taxon>Basidiobolomycetes</taxon>
        <taxon>Basidiobolales</taxon>
        <taxon>Basidiobolaceae</taxon>
        <taxon>Basidiobolus</taxon>
    </lineage>
</organism>
<dbReference type="Proteomes" id="UP001479436">
    <property type="component" value="Unassembled WGS sequence"/>
</dbReference>
<keyword evidence="1" id="KW-0812">Transmembrane</keyword>
<gene>
    <name evidence="2" type="primary">FET4_5</name>
    <name evidence="2" type="ORF">K7432_015478</name>
</gene>
<feature type="transmembrane region" description="Helical" evidence="1">
    <location>
        <begin position="55"/>
        <end position="74"/>
    </location>
</feature>